<sequence length="382" mass="42718">MALFKYCLFFPLLLHSFLLASRIPCPLEWESASSGSIPDQAVQSSPGEYVARVFLDDDWYAININPRLPEVSVVVNGKEFTYENYEVLINPHKCVLKWIRRSNEKESHWPKGAVPIAVAGSVYVGRGKHGSQTVSGTISEMGLDITHKGKQILLPRFEILESTDPLLYGSLSSIKFTVPSDLYTAAYQELVGSSLHEVINFSGSLSDNERVIHEKVLRETFIFTEDANNWDGISSMQVSFDLWFGTSDVDELVQVNWKNYIEIKRARTLKVSKNITIGPNRNMQVCTFFLKPSPGTEIPFTAIAEFTADGDDLTIENIKEIVVRSGRVILESFPESKTVTTSINGKMTGRFALDMGSIEYLLDRTKNLAGQCMALNGKPRSI</sequence>
<dbReference type="AlphaFoldDB" id="A0A8J2JHE4"/>
<keyword evidence="1" id="KW-0732">Signal</keyword>
<accession>A0A8J2JHE4</accession>
<evidence type="ECO:0000313" key="3">
    <source>
        <dbReference type="Proteomes" id="UP000708208"/>
    </source>
</evidence>
<keyword evidence="3" id="KW-1185">Reference proteome</keyword>
<evidence type="ECO:0000256" key="1">
    <source>
        <dbReference type="SAM" id="SignalP"/>
    </source>
</evidence>
<dbReference type="Pfam" id="PF11901">
    <property type="entry name" value="DM9"/>
    <property type="match status" value="1"/>
</dbReference>
<feature type="signal peptide" evidence="1">
    <location>
        <begin position="1"/>
        <end position="20"/>
    </location>
</feature>
<organism evidence="2 3">
    <name type="scientific">Allacma fusca</name>
    <dbReference type="NCBI Taxonomy" id="39272"/>
    <lineage>
        <taxon>Eukaryota</taxon>
        <taxon>Metazoa</taxon>
        <taxon>Ecdysozoa</taxon>
        <taxon>Arthropoda</taxon>
        <taxon>Hexapoda</taxon>
        <taxon>Collembola</taxon>
        <taxon>Symphypleona</taxon>
        <taxon>Sminthuridae</taxon>
        <taxon>Allacma</taxon>
    </lineage>
</organism>
<proteinExistence type="predicted"/>
<protein>
    <submittedName>
        <fullName evidence="2">Uncharacterized protein</fullName>
    </submittedName>
</protein>
<gene>
    <name evidence="2" type="ORF">AFUS01_LOCUS3737</name>
</gene>
<name>A0A8J2JHE4_9HEXA</name>
<comment type="caution">
    <text evidence="2">The sequence shown here is derived from an EMBL/GenBank/DDBJ whole genome shotgun (WGS) entry which is preliminary data.</text>
</comment>
<dbReference type="EMBL" id="CAJVCH010022576">
    <property type="protein sequence ID" value="CAG7693058.1"/>
    <property type="molecule type" value="Genomic_DNA"/>
</dbReference>
<dbReference type="InterPro" id="IPR006616">
    <property type="entry name" value="DM9_repeat"/>
</dbReference>
<dbReference type="PANTHER" id="PTHR31649:SF10">
    <property type="entry name" value="IP19903P-RELATED"/>
    <property type="match status" value="1"/>
</dbReference>
<evidence type="ECO:0000313" key="2">
    <source>
        <dbReference type="EMBL" id="CAG7693058.1"/>
    </source>
</evidence>
<dbReference type="OrthoDB" id="2142040at2759"/>
<reference evidence="2" key="1">
    <citation type="submission" date="2021-06" db="EMBL/GenBank/DDBJ databases">
        <authorList>
            <person name="Hodson N. C."/>
            <person name="Mongue J. A."/>
            <person name="Jaron S. K."/>
        </authorList>
    </citation>
    <scope>NUCLEOTIDE SEQUENCE</scope>
</reference>
<dbReference type="Proteomes" id="UP000708208">
    <property type="component" value="Unassembled WGS sequence"/>
</dbReference>
<feature type="chain" id="PRO_5035289631" evidence="1">
    <location>
        <begin position="21"/>
        <end position="382"/>
    </location>
</feature>
<dbReference type="PANTHER" id="PTHR31649">
    <property type="entry name" value="AGAP009604-PA"/>
    <property type="match status" value="1"/>
</dbReference>